<sequence length="73" mass="8028">VPQDTSSPRESWHSCSSSNKCSNASYKGSHWDTCSWQEGHVCSKRSSNSHIKQGVTAKSDSNNTNNKSIIKTL</sequence>
<organism evidence="2">
    <name type="scientific">Pararge aegeria</name>
    <name type="common">speckled wood butterfly</name>
    <dbReference type="NCBI Taxonomy" id="116150"/>
    <lineage>
        <taxon>Eukaryota</taxon>
        <taxon>Metazoa</taxon>
        <taxon>Ecdysozoa</taxon>
        <taxon>Arthropoda</taxon>
        <taxon>Hexapoda</taxon>
        <taxon>Insecta</taxon>
        <taxon>Pterygota</taxon>
        <taxon>Neoptera</taxon>
        <taxon>Endopterygota</taxon>
        <taxon>Lepidoptera</taxon>
        <taxon>Glossata</taxon>
        <taxon>Ditrysia</taxon>
        <taxon>Papilionoidea</taxon>
        <taxon>Nymphalidae</taxon>
        <taxon>Satyrinae</taxon>
        <taxon>Satyrini</taxon>
        <taxon>Parargina</taxon>
        <taxon>Pararge</taxon>
    </lineage>
</organism>
<reference evidence="2" key="1">
    <citation type="journal article" date="2013" name="BMC Genomics">
        <title>Unscrambling butterfly oogenesis.</title>
        <authorList>
            <person name="Carter J.M."/>
            <person name="Baker S.C."/>
            <person name="Pink R."/>
            <person name="Carter D.R."/>
            <person name="Collins A."/>
            <person name="Tomlin J."/>
            <person name="Gibbs M."/>
            <person name="Breuker C.J."/>
        </authorList>
    </citation>
    <scope>NUCLEOTIDE SEQUENCE</scope>
    <source>
        <tissue evidence="2">Ovary</tissue>
    </source>
</reference>
<feature type="compositionally biased region" description="Low complexity" evidence="1">
    <location>
        <begin position="13"/>
        <end position="23"/>
    </location>
</feature>
<evidence type="ECO:0000313" key="2">
    <source>
        <dbReference type="EMBL" id="JAA81581.1"/>
    </source>
</evidence>
<evidence type="ECO:0000256" key="1">
    <source>
        <dbReference type="SAM" id="MobiDB-lite"/>
    </source>
</evidence>
<feature type="non-terminal residue" evidence="2">
    <location>
        <position position="1"/>
    </location>
</feature>
<protein>
    <submittedName>
        <fullName evidence="2">Uncharacterized protein</fullName>
    </submittedName>
</protein>
<accession>S4NRZ7</accession>
<dbReference type="AlphaFoldDB" id="S4NRZ7"/>
<proteinExistence type="predicted"/>
<dbReference type="EMBL" id="GAIX01010979">
    <property type="protein sequence ID" value="JAA81581.1"/>
    <property type="molecule type" value="Transcribed_RNA"/>
</dbReference>
<name>S4NRZ7_9NEOP</name>
<feature type="non-terminal residue" evidence="2">
    <location>
        <position position="73"/>
    </location>
</feature>
<reference evidence="2" key="2">
    <citation type="submission" date="2013-05" db="EMBL/GenBank/DDBJ databases">
        <authorList>
            <person name="Carter J.-M."/>
            <person name="Baker S.C."/>
            <person name="Pink R."/>
            <person name="Carter D.R.F."/>
            <person name="Collins A."/>
            <person name="Tomlin J."/>
            <person name="Gibbs M."/>
            <person name="Breuker C.J."/>
        </authorList>
    </citation>
    <scope>NUCLEOTIDE SEQUENCE</scope>
    <source>
        <tissue evidence="2">Ovary</tissue>
    </source>
</reference>
<feature type="region of interest" description="Disordered" evidence="1">
    <location>
        <begin position="51"/>
        <end position="73"/>
    </location>
</feature>
<feature type="region of interest" description="Disordered" evidence="1">
    <location>
        <begin position="1"/>
        <end position="23"/>
    </location>
</feature>